<dbReference type="PRINTS" id="PR00162">
    <property type="entry name" value="RIESKE"/>
</dbReference>
<comment type="function">
    <text evidence="1">Iron-sulfur subunit of the cytochrome bc1 complex, an essential component of the respiratory electron transport chain required for ATP synthesis. The bc1 complex catalyzes the oxidation of menaquinol and the reduction of cytochrome c in the respiratory chain. The bc1 complex operates through a Q-cycle mechanism that couples electron transfer to generation of the proton gradient that drives ATP synthesis.</text>
</comment>
<comment type="cofactor">
    <cofactor evidence="9">
        <name>[2Fe-2S] cluster</name>
        <dbReference type="ChEBI" id="CHEBI:190135"/>
    </cofactor>
</comment>
<accession>A0ABW0BMQ7</accession>
<protein>
    <recommendedName>
        <fullName evidence="2">Cytochrome bc1 complex Rieske iron-sulfur subunit</fullName>
    </recommendedName>
    <alternativeName>
        <fullName evidence="8">Cytochrome bc1 reductase complex subunit QcrA</fullName>
    </alternativeName>
</protein>
<evidence type="ECO:0000256" key="5">
    <source>
        <dbReference type="ARBA" id="ARBA00023004"/>
    </source>
</evidence>
<dbReference type="RefSeq" id="WP_378592292.1">
    <property type="nucleotide sequence ID" value="NZ_JBHSKD010000027.1"/>
</dbReference>
<evidence type="ECO:0000256" key="3">
    <source>
        <dbReference type="ARBA" id="ARBA00022714"/>
    </source>
</evidence>
<dbReference type="PROSITE" id="PS51296">
    <property type="entry name" value="RIESKE"/>
    <property type="match status" value="1"/>
</dbReference>
<keyword evidence="4" id="KW-0479">Metal-binding</keyword>
<organism evidence="12 13">
    <name type="scientific">Nocardioides taihuensis</name>
    <dbReference type="NCBI Taxonomy" id="1835606"/>
    <lineage>
        <taxon>Bacteria</taxon>
        <taxon>Bacillati</taxon>
        <taxon>Actinomycetota</taxon>
        <taxon>Actinomycetes</taxon>
        <taxon>Propionibacteriales</taxon>
        <taxon>Nocardioidaceae</taxon>
        <taxon>Nocardioides</taxon>
    </lineage>
</organism>
<evidence type="ECO:0000256" key="9">
    <source>
        <dbReference type="ARBA" id="ARBA00034078"/>
    </source>
</evidence>
<feature type="compositionally biased region" description="Low complexity" evidence="10">
    <location>
        <begin position="42"/>
        <end position="59"/>
    </location>
</feature>
<evidence type="ECO:0000256" key="6">
    <source>
        <dbReference type="ARBA" id="ARBA00023014"/>
    </source>
</evidence>
<dbReference type="InterPro" id="IPR017941">
    <property type="entry name" value="Rieske_2Fe-2S"/>
</dbReference>
<dbReference type="CDD" id="cd03467">
    <property type="entry name" value="Rieske"/>
    <property type="match status" value="1"/>
</dbReference>
<dbReference type="PROSITE" id="PS51318">
    <property type="entry name" value="TAT"/>
    <property type="match status" value="1"/>
</dbReference>
<feature type="region of interest" description="Disordered" evidence="10">
    <location>
        <begin position="42"/>
        <end position="71"/>
    </location>
</feature>
<comment type="caution">
    <text evidence="12">The sequence shown here is derived from an EMBL/GenBank/DDBJ whole genome shotgun (WGS) entry which is preliminary data.</text>
</comment>
<evidence type="ECO:0000256" key="4">
    <source>
        <dbReference type="ARBA" id="ARBA00022723"/>
    </source>
</evidence>
<keyword evidence="5" id="KW-0408">Iron</keyword>
<keyword evidence="3" id="KW-0001">2Fe-2S</keyword>
<gene>
    <name evidence="12" type="ORF">ACFPGP_18245</name>
</gene>
<evidence type="ECO:0000313" key="13">
    <source>
        <dbReference type="Proteomes" id="UP001596087"/>
    </source>
</evidence>
<reference evidence="13" key="1">
    <citation type="journal article" date="2019" name="Int. J. Syst. Evol. Microbiol.">
        <title>The Global Catalogue of Microorganisms (GCM) 10K type strain sequencing project: providing services to taxonomists for standard genome sequencing and annotation.</title>
        <authorList>
            <consortium name="The Broad Institute Genomics Platform"/>
            <consortium name="The Broad Institute Genome Sequencing Center for Infectious Disease"/>
            <person name="Wu L."/>
            <person name="Ma J."/>
        </authorList>
    </citation>
    <scope>NUCLEOTIDE SEQUENCE [LARGE SCALE GENOMIC DNA]</scope>
    <source>
        <strain evidence="13">DFY41</strain>
    </source>
</reference>
<evidence type="ECO:0000256" key="7">
    <source>
        <dbReference type="ARBA" id="ARBA00023157"/>
    </source>
</evidence>
<keyword evidence="7" id="KW-1015">Disulfide bond</keyword>
<evidence type="ECO:0000256" key="2">
    <source>
        <dbReference type="ARBA" id="ARBA00015816"/>
    </source>
</evidence>
<proteinExistence type="predicted"/>
<dbReference type="Gene3D" id="2.102.10.10">
    <property type="entry name" value="Rieske [2Fe-2S] iron-sulphur domain"/>
    <property type="match status" value="1"/>
</dbReference>
<sequence length="161" mass="15475">MTLETGEPEMTTDGLSRRHALTGVATVGLGLPLLAACGGSGSGTATDSSSGGTGSDATSPGGGGAGTGVLTTTDQIEVGGGTIFADQQVVVTQPTEGDFKGFSAICTHQGCTVGSVSGGSINCPCHGSQFSIEDGSVQTGPATAGLPAVDLTVKGQDISLA</sequence>
<evidence type="ECO:0000256" key="8">
    <source>
        <dbReference type="ARBA" id="ARBA00029586"/>
    </source>
</evidence>
<dbReference type="EMBL" id="JBHSKD010000027">
    <property type="protein sequence ID" value="MFC5178626.1"/>
    <property type="molecule type" value="Genomic_DNA"/>
</dbReference>
<dbReference type="InterPro" id="IPR006311">
    <property type="entry name" value="TAT_signal"/>
</dbReference>
<evidence type="ECO:0000313" key="12">
    <source>
        <dbReference type="EMBL" id="MFC5178626.1"/>
    </source>
</evidence>
<dbReference type="InterPro" id="IPR036922">
    <property type="entry name" value="Rieske_2Fe-2S_sf"/>
</dbReference>
<feature type="domain" description="Rieske" evidence="11">
    <location>
        <begin position="68"/>
        <end position="160"/>
    </location>
</feature>
<keyword evidence="6" id="KW-0411">Iron-sulfur</keyword>
<dbReference type="SUPFAM" id="SSF50022">
    <property type="entry name" value="ISP domain"/>
    <property type="match status" value="1"/>
</dbReference>
<dbReference type="Pfam" id="PF00355">
    <property type="entry name" value="Rieske"/>
    <property type="match status" value="1"/>
</dbReference>
<dbReference type="InterPro" id="IPR005805">
    <property type="entry name" value="Rieske_Fe-S_prot_C"/>
</dbReference>
<evidence type="ECO:0000256" key="1">
    <source>
        <dbReference type="ARBA" id="ARBA00002494"/>
    </source>
</evidence>
<keyword evidence="13" id="KW-1185">Reference proteome</keyword>
<dbReference type="PANTHER" id="PTHR10134">
    <property type="entry name" value="CYTOCHROME B-C1 COMPLEX SUBUNIT RIESKE, MITOCHONDRIAL"/>
    <property type="match status" value="1"/>
</dbReference>
<evidence type="ECO:0000256" key="10">
    <source>
        <dbReference type="SAM" id="MobiDB-lite"/>
    </source>
</evidence>
<dbReference type="InterPro" id="IPR014349">
    <property type="entry name" value="Rieske_Fe-S_prot"/>
</dbReference>
<name>A0ABW0BMQ7_9ACTN</name>
<dbReference type="Proteomes" id="UP001596087">
    <property type="component" value="Unassembled WGS sequence"/>
</dbReference>
<evidence type="ECO:0000259" key="11">
    <source>
        <dbReference type="PROSITE" id="PS51296"/>
    </source>
</evidence>